<keyword evidence="15" id="KW-1185">Reference proteome</keyword>
<dbReference type="InterPro" id="IPR008969">
    <property type="entry name" value="CarboxyPept-like_regulatory"/>
</dbReference>
<dbReference type="Gene3D" id="2.120.10.30">
    <property type="entry name" value="TolB, C-terminal domain"/>
    <property type="match status" value="1"/>
</dbReference>
<evidence type="ECO:0000256" key="9">
    <source>
        <dbReference type="ARBA" id="ARBA00023136"/>
    </source>
</evidence>
<comment type="subcellular location">
    <subcellularLocation>
        <location evidence="2">Cell membrane</location>
    </subcellularLocation>
    <subcellularLocation>
        <location evidence="1">Membrane</location>
        <topology evidence="1">Single-pass membrane protein</topology>
    </subcellularLocation>
</comment>
<feature type="domain" description="EGF-like" evidence="13">
    <location>
        <begin position="271"/>
        <end position="303"/>
    </location>
</feature>
<dbReference type="PROSITE" id="PS01186">
    <property type="entry name" value="EGF_2"/>
    <property type="match status" value="3"/>
</dbReference>
<dbReference type="InterPro" id="IPR051216">
    <property type="entry name" value="Teneurin"/>
</dbReference>
<feature type="compositionally biased region" description="Low complexity" evidence="12">
    <location>
        <begin position="1357"/>
        <end position="1366"/>
    </location>
</feature>
<evidence type="ECO:0000256" key="12">
    <source>
        <dbReference type="SAM" id="MobiDB-lite"/>
    </source>
</evidence>
<dbReference type="GO" id="GO:0005886">
    <property type="term" value="C:plasma membrane"/>
    <property type="evidence" value="ECO:0007669"/>
    <property type="project" value="UniProtKB-SubCell"/>
</dbReference>
<evidence type="ECO:0000256" key="4">
    <source>
        <dbReference type="ARBA" id="ARBA00022475"/>
    </source>
</evidence>
<keyword evidence="9" id="KW-0472">Membrane</keyword>
<evidence type="ECO:0000259" key="13">
    <source>
        <dbReference type="PROSITE" id="PS50026"/>
    </source>
</evidence>
<dbReference type="Pfam" id="PF24329">
    <property type="entry name" value="FN-plug_TEN1-4"/>
    <property type="match status" value="1"/>
</dbReference>
<dbReference type="PROSITE" id="PS50026">
    <property type="entry name" value="EGF_3"/>
    <property type="match status" value="2"/>
</dbReference>
<dbReference type="Pfam" id="PF23093">
    <property type="entry name" value="GBD_Tenm3"/>
    <property type="match status" value="1"/>
</dbReference>
<dbReference type="Pfam" id="PF25023">
    <property type="entry name" value="TEN_YD-shell"/>
    <property type="match status" value="1"/>
</dbReference>
<reference evidence="14" key="1">
    <citation type="submission" date="2022-12" db="EMBL/GenBank/DDBJ databases">
        <title>Genome assemblies of Blomia tropicalis.</title>
        <authorList>
            <person name="Cui Y."/>
        </authorList>
    </citation>
    <scope>NUCLEOTIDE SEQUENCE</scope>
    <source>
        <tissue evidence="14">Adult mites</tissue>
    </source>
</reference>
<dbReference type="Proteomes" id="UP001142055">
    <property type="component" value="Chromosome 1"/>
</dbReference>
<dbReference type="Pfam" id="PF25021">
    <property type="entry name" value="TEN_NHL"/>
    <property type="match status" value="1"/>
</dbReference>
<dbReference type="SUPFAM" id="SSF49464">
    <property type="entry name" value="Carboxypeptidase regulatory domain-like"/>
    <property type="match status" value="1"/>
</dbReference>
<dbReference type="Pfam" id="PF25020">
    <property type="entry name" value="TTR_TEN1-4"/>
    <property type="match status" value="1"/>
</dbReference>
<dbReference type="PANTHER" id="PTHR11219:SF72">
    <property type="entry name" value="TENEURIN-M"/>
    <property type="match status" value="1"/>
</dbReference>
<gene>
    <name evidence="14" type="ORF">RDWZM_004145</name>
</gene>
<dbReference type="GO" id="GO:0008038">
    <property type="term" value="P:neuron recognition"/>
    <property type="evidence" value="ECO:0007669"/>
    <property type="project" value="UniProtKB-ARBA"/>
</dbReference>
<dbReference type="Gene3D" id="2.10.25.10">
    <property type="entry name" value="Laminin"/>
    <property type="match status" value="6"/>
</dbReference>
<feature type="disulfide bond" evidence="11">
    <location>
        <begin position="293"/>
        <end position="302"/>
    </location>
</feature>
<evidence type="ECO:0000313" key="14">
    <source>
        <dbReference type="EMBL" id="KAJ6225600.1"/>
    </source>
</evidence>
<dbReference type="GO" id="GO:0008045">
    <property type="term" value="P:motor neuron axon guidance"/>
    <property type="evidence" value="ECO:0007669"/>
    <property type="project" value="TreeGrafter"/>
</dbReference>
<feature type="disulfide bond" evidence="11">
    <location>
        <begin position="467"/>
        <end position="476"/>
    </location>
</feature>
<dbReference type="FunFam" id="2.10.25.10:FF:000021">
    <property type="entry name" value="Teneurin transmembrane protein 2"/>
    <property type="match status" value="1"/>
</dbReference>
<dbReference type="Pfam" id="PF15636">
    <property type="entry name" value="Tox-GHH"/>
    <property type="match status" value="1"/>
</dbReference>
<dbReference type="SMART" id="SM00181">
    <property type="entry name" value="EGF"/>
    <property type="match status" value="8"/>
</dbReference>
<evidence type="ECO:0000256" key="11">
    <source>
        <dbReference type="PROSITE-ProRule" id="PRU00076"/>
    </source>
</evidence>
<keyword evidence="8" id="KW-1133">Transmembrane helix</keyword>
<feature type="disulfide bond" evidence="11">
    <location>
        <begin position="439"/>
        <end position="449"/>
    </location>
</feature>
<evidence type="ECO:0000313" key="15">
    <source>
        <dbReference type="Proteomes" id="UP001142055"/>
    </source>
</evidence>
<accession>A0A9Q0MGJ3</accession>
<dbReference type="InterPro" id="IPR056822">
    <property type="entry name" value="TEN_NHL"/>
</dbReference>
<evidence type="ECO:0000256" key="1">
    <source>
        <dbReference type="ARBA" id="ARBA00004167"/>
    </source>
</evidence>
<evidence type="ECO:0000256" key="10">
    <source>
        <dbReference type="ARBA" id="ARBA00023157"/>
    </source>
</evidence>
<evidence type="ECO:0000256" key="8">
    <source>
        <dbReference type="ARBA" id="ARBA00022989"/>
    </source>
</evidence>
<keyword evidence="6" id="KW-0812">Transmembrane</keyword>
<feature type="region of interest" description="Disordered" evidence="12">
    <location>
        <begin position="951"/>
        <end position="974"/>
    </location>
</feature>
<feature type="non-terminal residue" evidence="14">
    <location>
        <position position="1"/>
    </location>
</feature>
<dbReference type="PANTHER" id="PTHR11219">
    <property type="entry name" value="TENEURIN AND N-ACETYLGLUCOSAMINE-1-PHOSPHODIESTER ALPHA-N-ACETYLGLUCOSAMINIDASE"/>
    <property type="match status" value="1"/>
</dbReference>
<protein>
    <recommendedName>
        <fullName evidence="13">EGF-like domain-containing protein</fullName>
    </recommendedName>
</protein>
<dbReference type="OMA" id="HWTQSAP"/>
<name>A0A9Q0MGJ3_BLOTA</name>
<keyword evidence="7" id="KW-0677">Repeat</keyword>
<evidence type="ECO:0000256" key="7">
    <source>
        <dbReference type="ARBA" id="ARBA00022737"/>
    </source>
</evidence>
<dbReference type="PROSITE" id="PS00022">
    <property type="entry name" value="EGF_1"/>
    <property type="match status" value="4"/>
</dbReference>
<evidence type="ECO:0000256" key="5">
    <source>
        <dbReference type="ARBA" id="ARBA00022536"/>
    </source>
</evidence>
<organism evidence="14 15">
    <name type="scientific">Blomia tropicalis</name>
    <name type="common">Mite</name>
    <dbReference type="NCBI Taxonomy" id="40697"/>
    <lineage>
        <taxon>Eukaryota</taxon>
        <taxon>Metazoa</taxon>
        <taxon>Ecdysozoa</taxon>
        <taxon>Arthropoda</taxon>
        <taxon>Chelicerata</taxon>
        <taxon>Arachnida</taxon>
        <taxon>Acari</taxon>
        <taxon>Acariformes</taxon>
        <taxon>Sarcoptiformes</taxon>
        <taxon>Astigmata</taxon>
        <taxon>Glycyphagoidea</taxon>
        <taxon>Echimyopodidae</taxon>
        <taxon>Blomia</taxon>
    </lineage>
</organism>
<dbReference type="InterPro" id="IPR011042">
    <property type="entry name" value="6-blade_b-propeller_TolB-like"/>
</dbReference>
<dbReference type="FunFam" id="2.10.25.10:FF:000013">
    <property type="entry name" value="Teneurin transmembrane protein 4"/>
    <property type="match status" value="1"/>
</dbReference>
<dbReference type="InterPro" id="IPR028916">
    <property type="entry name" value="Tox-GHH_dom"/>
</dbReference>
<dbReference type="EMBL" id="JAPWDV010000001">
    <property type="protein sequence ID" value="KAJ6225600.1"/>
    <property type="molecule type" value="Genomic_DNA"/>
</dbReference>
<proteinExistence type="inferred from homology"/>
<comment type="caution">
    <text evidence="14">The sequence shown here is derived from an EMBL/GenBank/DDBJ whole genome shotgun (WGS) entry which is preliminary data.</text>
</comment>
<evidence type="ECO:0000256" key="2">
    <source>
        <dbReference type="ARBA" id="ARBA00004236"/>
    </source>
</evidence>
<dbReference type="InterPro" id="IPR056823">
    <property type="entry name" value="TEN-like_YD-shell"/>
</dbReference>
<feature type="domain" description="EGF-like" evidence="13">
    <location>
        <begin position="435"/>
        <end position="477"/>
    </location>
</feature>
<dbReference type="Gene3D" id="2.180.10.10">
    <property type="entry name" value="RHS repeat-associated core"/>
    <property type="match status" value="1"/>
</dbReference>
<dbReference type="InterPro" id="IPR057629">
    <property type="entry name" value="Teneurin1-4_GBD"/>
</dbReference>
<evidence type="ECO:0000256" key="6">
    <source>
        <dbReference type="ARBA" id="ARBA00022692"/>
    </source>
</evidence>
<dbReference type="Pfam" id="PF25024">
    <property type="entry name" value="EGF_TEN"/>
    <property type="match status" value="1"/>
</dbReference>
<feature type="compositionally biased region" description="Basic and acidic residues" evidence="12">
    <location>
        <begin position="959"/>
        <end position="974"/>
    </location>
</feature>
<comment type="similarity">
    <text evidence="3">Belongs to the tenascin family. Teneurin subfamily.</text>
</comment>
<comment type="caution">
    <text evidence="11">Lacks conserved residue(s) required for the propagation of feature annotation.</text>
</comment>
<dbReference type="InterPro" id="IPR057627">
    <property type="entry name" value="FN-plug_TEN1-4"/>
</dbReference>
<keyword evidence="4" id="KW-1003">Cell membrane</keyword>
<evidence type="ECO:0000256" key="3">
    <source>
        <dbReference type="ARBA" id="ARBA00009385"/>
    </source>
</evidence>
<keyword evidence="10 11" id="KW-1015">Disulfide bond</keyword>
<dbReference type="InterPro" id="IPR000742">
    <property type="entry name" value="EGF"/>
</dbReference>
<dbReference type="CDD" id="cd00054">
    <property type="entry name" value="EGF_CA"/>
    <property type="match status" value="1"/>
</dbReference>
<sequence length="2318" mass="261481">SALSSANLAQSTNCPVMVNEFELPQQPQHMTGSGNGQIAFGSNNPFMLTGNKKTISSHHHVPSMSSTTSFTNIQQLTRTYTQRVPSLSYWHLRYHQSEPSLVKFNVSFPSTTATTGITPILAIYGNRDKPATHTRYDFVEFVGRVVVLPSGSAIRSKRGINDFIGHHHMTSIQKEFTKYLESGAWFIMIYNDAPIHVDVSLDLTLATEELCPFNCHSHGVCIAGQCKCDSGYSGDSCEQMTCPVLCSGRGQYLNGECVCHSGWKGKECNLRDDECEVSNCNGHGDCVDGNCHCFPGYKGEHCEHVDCLDPKCSGHGHCMAGVCMCGKGWKGADCSEPDTDAMHCLPDCSGHGNFDLQLQQCICDERWTGSDCSQERCDLDCGTNGHCEGGECLCDEGWNGVKCMTRLCDPRCLEHGQCQNGTCLCSKGWNGKHCSLEGCANGCSGHGECIQRSTELNNDHQEWMCVCQNGFSGLDCNVPLESKCGDNIDNDKDGLVDCADPECCQSKECEGKQLCFSASDPQDILLRKQPPAMTASFYQRMQFLIEEESVQSYAHKMAFNDSRASVIRGQIVDNGGQGITGVRIGVSTDPMLGFTLTRENGWFDLMVNGGGSITLHLQREPFKQVQKVIYVPVNEIVVLDKIILSLDGNTGSFDQSLDGKKSSLCSDHDYERMRPIIVANWKQQFQNGHSADKSAILAESQIVQEALRIPGTEINLVYHSSRSNGFLSTIELQLTPEKIEPSLRLVHLKIAVEGILYEKTFEADPNILFTYAWNRRNVYRQKVYGLANAVIRVGYQYLNCAHTIWEVQTVQLAGHDMPISEIGGWNLDVHHRYNFYEGILQKGDGNNAFLKQKAKLLTTSVGDGQQRPLHCPYCNGWIHTLIGDHFHKSHWKPIPCAGSTPISKLTLRWPTQLAISPLDQTLHILDDHMVLKVTNDKRVIIVAGRPSHCPSMMGHHRHETSTFDDKKDSSDSKDPLATQVFLETPQSISFGPNGDLYIAESDSQNTNRVRIVSIGDQRISRFAGASMNCSCMDIACQCFSPDDLLAVNARLSTISSIAVTPDGRVHISDQENLRVRTVYSPLPPQNPTTGEYEIVWPDTSEVYVFNRYGQHVTTKSALTGTVMYTFAYNVNTINGRVSSVTDSAGNKVYVLRDYSNQVKSIENSQGGKCRLSMTRQGLLASFTTPNNYAIKFNYRDNDALLTSRTDSWGQSILYHYDEYGRIVRAILPTGDTITLHNRLTFDGTKKMIITHDERNLMRLDVSDKEISKYTTNGGDEINLLERLGLVTPTVKGSQRKVLIRKRDASHLEIESLNSPVIADSWSKMSELWPLPSMMKMVFNAENSRRIEWRYFVKRNSANNNNNNNKNGDPSKKPNLSSIGRKLKLNGNSMFSVEYDNDARQQTLFDHSNRPILNTVYDNAGRPIKFISNFNLTSVALDYDRFGRLLSWTRGSLSLNMDYDIKGRVSQVKHSDSSATVFKYADTTLGPTEIIKPSGNRYLLQYDANGGLTAMMTPAGHRHELYRQVSLGFYKLLTLPAGFHHPFTVHYDEWGRVVERLLPNNSGRKVIIYNSAGQIDTELCGSERTEYIYHMGSELPKTINKACSDSFDYRIDYRHQGSLLKEERYRFNTRSDMSNYKLRYKYDGLGHVNELEFELNGRGVETKRFKLSSTTGAREGVDGFIFKRHSANVIQIGDERLLKTIATDSYGRMVGITFSVWNKELFSQVIHYEHRRSRIGESRLKYGANLIQSNYTYTMDGHLEQVSIIQGSIGAQKTKYIYDIDGNIKNIYEDDVQINVRRDDAGRVRSLGDNGSDLYSIDERGFIISRGTNQYIWNGNGQMISAILKDGSVETIITYHYDHRNRMLNRYVVSGANKNRTQFVYDETNRNSISYCVIDSRIIGFTYDSNGHLISLSIEGTKYYVASDHLGSPVAVYTADGVLVKEIVRNVWGKVIKDSNPSFWLPTDYRASIRDPLTGLDHFPDGRVYDPSIGQWLTPKLDIFEQDITNMVHLYRYENNDPINSIDFIRKFDGDYGHLPMVSMESWLNILGYRLDYIFGTTKYDNSMNERLNLKTTPILTSLSEEGRNLFEQFTHLSMIADSRIKLPSHQIEANSFLQMHEMTIATLPSTLSAVLIARGQTSTNVYSVETEKNPIINSVLTTVFNGTQSLPFHLVHHSKDEFYFVHPDAGHHKMLRDIEQLHKLGSLVNVSRITDNVDGEVNRVARIARRKAVQEAWQREVYYIRHGHPGMAKFDWSPEERKSLLHSGLVREYFGSDIHGIERYPQLADDPTNVRFKRDSTNVLNRKRRNRLRRQKSHLDPW</sequence>
<keyword evidence="5 11" id="KW-0245">EGF-like domain</keyword>
<dbReference type="SUPFAM" id="SSF63829">
    <property type="entry name" value="Calcium-dependent phosphotriesterase"/>
    <property type="match status" value="1"/>
</dbReference>
<dbReference type="InterPro" id="IPR056820">
    <property type="entry name" value="TEN_TTR-like"/>
</dbReference>
<feature type="region of interest" description="Disordered" evidence="12">
    <location>
        <begin position="1357"/>
        <end position="1378"/>
    </location>
</feature>